<dbReference type="AlphaFoldDB" id="A0A849I749"/>
<gene>
    <name evidence="2" type="ORF">HJG44_06965</name>
</gene>
<evidence type="ECO:0000259" key="1">
    <source>
        <dbReference type="Pfam" id="PF14588"/>
    </source>
</evidence>
<dbReference type="Proteomes" id="UP000564885">
    <property type="component" value="Unassembled WGS sequence"/>
</dbReference>
<feature type="domain" description="Endoribonuclease L-PSP/chorismate mutase-like" evidence="1">
    <location>
        <begin position="21"/>
        <end position="159"/>
    </location>
</feature>
<sequence length="171" mass="17534">MRVVQKSGGNGESDVAGQIEAALTRLGIELPRPAAPVANYVPFVVAGRLVTISGQLCLGPDGKLASEHVGRVGMDVSAEAAKEAARLCAINVIAQLKAAVGDLDRVTRCVRLGGFIAAQTDFTGHAGIMNGASDLMVEVFGDKGRHARSTIGVAGLPLGAAVEVEATFEVE</sequence>
<name>A0A849I749_9HYPH</name>
<protein>
    <submittedName>
        <fullName evidence="2">RidA family protein</fullName>
    </submittedName>
</protein>
<dbReference type="SUPFAM" id="SSF55298">
    <property type="entry name" value="YjgF-like"/>
    <property type="match status" value="1"/>
</dbReference>
<keyword evidence="3" id="KW-1185">Reference proteome</keyword>
<dbReference type="PANTHER" id="PTHR43760:SF1">
    <property type="entry name" value="ENDORIBONUCLEASE L-PSP_CHORISMATE MUTASE-LIKE DOMAIN-CONTAINING PROTEIN"/>
    <property type="match status" value="1"/>
</dbReference>
<dbReference type="InterPro" id="IPR035959">
    <property type="entry name" value="RutC-like_sf"/>
</dbReference>
<dbReference type="Gene3D" id="3.30.1330.40">
    <property type="entry name" value="RutC-like"/>
    <property type="match status" value="1"/>
</dbReference>
<evidence type="ECO:0000313" key="3">
    <source>
        <dbReference type="Proteomes" id="UP000564885"/>
    </source>
</evidence>
<evidence type="ECO:0000313" key="2">
    <source>
        <dbReference type="EMBL" id="NNM72135.1"/>
    </source>
</evidence>
<proteinExistence type="predicted"/>
<accession>A0A849I749</accession>
<dbReference type="Pfam" id="PF14588">
    <property type="entry name" value="YjgF_endoribonc"/>
    <property type="match status" value="1"/>
</dbReference>
<dbReference type="CDD" id="cd02199">
    <property type="entry name" value="YjgF_YER057c_UK114_like_1"/>
    <property type="match status" value="1"/>
</dbReference>
<organism evidence="2 3">
    <name type="scientific">Enterovirga aerilata</name>
    <dbReference type="NCBI Taxonomy" id="2730920"/>
    <lineage>
        <taxon>Bacteria</taxon>
        <taxon>Pseudomonadati</taxon>
        <taxon>Pseudomonadota</taxon>
        <taxon>Alphaproteobacteria</taxon>
        <taxon>Hyphomicrobiales</taxon>
        <taxon>Methylobacteriaceae</taxon>
        <taxon>Enterovirga</taxon>
    </lineage>
</organism>
<comment type="caution">
    <text evidence="2">The sequence shown here is derived from an EMBL/GenBank/DDBJ whole genome shotgun (WGS) entry which is preliminary data.</text>
</comment>
<dbReference type="EMBL" id="JABEPP010000002">
    <property type="protein sequence ID" value="NNM72135.1"/>
    <property type="molecule type" value="Genomic_DNA"/>
</dbReference>
<dbReference type="PANTHER" id="PTHR43760">
    <property type="entry name" value="ENDORIBONUCLEASE-RELATED"/>
    <property type="match status" value="1"/>
</dbReference>
<dbReference type="InterPro" id="IPR013813">
    <property type="entry name" value="Endoribo_LPSP/chorism_mut-like"/>
</dbReference>
<reference evidence="2 3" key="1">
    <citation type="submission" date="2020-04" db="EMBL/GenBank/DDBJ databases">
        <title>Enterovirga sp. isolate from soil.</title>
        <authorList>
            <person name="Chea S."/>
            <person name="Kim D.-U."/>
        </authorList>
    </citation>
    <scope>NUCLEOTIDE SEQUENCE [LARGE SCALE GENOMIC DNA]</scope>
    <source>
        <strain evidence="2 3">DB1703</strain>
    </source>
</reference>